<dbReference type="InterPro" id="IPR057744">
    <property type="entry name" value="OTAase-like"/>
</dbReference>
<feature type="chain" id="PRO_5032832413" evidence="1">
    <location>
        <begin position="23"/>
        <end position="434"/>
    </location>
</feature>
<dbReference type="InterPro" id="IPR032466">
    <property type="entry name" value="Metal_Hydrolase"/>
</dbReference>
<dbReference type="SUPFAM" id="SSF51556">
    <property type="entry name" value="Metallo-dependent hydrolases"/>
    <property type="match status" value="1"/>
</dbReference>
<dbReference type="Gene3D" id="3.20.20.140">
    <property type="entry name" value="Metal-dependent hydrolases"/>
    <property type="match status" value="1"/>
</dbReference>
<evidence type="ECO:0000313" key="3">
    <source>
        <dbReference type="EMBL" id="GFE84656.1"/>
    </source>
</evidence>
<organism evidence="3 4">
    <name type="scientific">Steroidobacter agaridevorans</name>
    <dbReference type="NCBI Taxonomy" id="2695856"/>
    <lineage>
        <taxon>Bacteria</taxon>
        <taxon>Pseudomonadati</taxon>
        <taxon>Pseudomonadota</taxon>
        <taxon>Gammaproteobacteria</taxon>
        <taxon>Steroidobacterales</taxon>
        <taxon>Steroidobacteraceae</taxon>
        <taxon>Steroidobacter</taxon>
    </lineage>
</organism>
<reference evidence="4" key="1">
    <citation type="submission" date="2020-01" db="EMBL/GenBank/DDBJ databases">
        <title>'Steroidobacter agaridevorans' sp. nov., agar-degrading bacteria isolated from rhizosphere soils.</title>
        <authorList>
            <person name="Ikenaga M."/>
            <person name="Kataoka M."/>
            <person name="Murouchi A."/>
            <person name="Katsuragi S."/>
            <person name="Sakai M."/>
        </authorList>
    </citation>
    <scope>NUCLEOTIDE SEQUENCE [LARGE SCALE GENOMIC DNA]</scope>
    <source>
        <strain evidence="4">YU21-B</strain>
    </source>
</reference>
<proteinExistence type="predicted"/>
<dbReference type="InterPro" id="IPR006680">
    <property type="entry name" value="Amidohydro-rel"/>
</dbReference>
<comment type="caution">
    <text evidence="3">The sequence shown here is derived from an EMBL/GenBank/DDBJ whole genome shotgun (WGS) entry which is preliminary data.</text>
</comment>
<feature type="signal peptide" evidence="1">
    <location>
        <begin position="1"/>
        <end position="22"/>
    </location>
</feature>
<dbReference type="EMBL" id="BLJN01000009">
    <property type="protein sequence ID" value="GFE84656.1"/>
    <property type="molecule type" value="Genomic_DNA"/>
</dbReference>
<feature type="domain" description="Amidohydrolase-related" evidence="2">
    <location>
        <begin position="82"/>
        <end position="429"/>
    </location>
</feature>
<protein>
    <submittedName>
        <fullName evidence="3">Xaa-Pro dipeptidase</fullName>
    </submittedName>
</protein>
<name>A0A829YQB9_9GAMM</name>
<dbReference type="Pfam" id="PF01979">
    <property type="entry name" value="Amidohydro_1"/>
    <property type="match status" value="1"/>
</dbReference>
<dbReference type="Gene3D" id="2.30.40.10">
    <property type="entry name" value="Urease, subunit C, domain 1"/>
    <property type="match status" value="1"/>
</dbReference>
<evidence type="ECO:0000259" key="2">
    <source>
        <dbReference type="Pfam" id="PF01979"/>
    </source>
</evidence>
<dbReference type="GO" id="GO:0016810">
    <property type="term" value="F:hydrolase activity, acting on carbon-nitrogen (but not peptide) bonds"/>
    <property type="evidence" value="ECO:0007669"/>
    <property type="project" value="InterPro"/>
</dbReference>
<dbReference type="CDD" id="cd01299">
    <property type="entry name" value="Met_dep_hydrolase_A"/>
    <property type="match status" value="1"/>
</dbReference>
<evidence type="ECO:0000256" key="1">
    <source>
        <dbReference type="SAM" id="SignalP"/>
    </source>
</evidence>
<keyword evidence="1" id="KW-0732">Signal</keyword>
<sequence>MNMARFWIGALLLLANVCNLHAQQSVSAGDERTYVQAGSLLADPASGKVERNKTVVIANGKVIEILDGARGEGKVIDLRDSFVLPGLIDSHTHITFQNGPTAELDAMKKTTTDQALDGVLYARRTLEAGFTTVADLGGNPSAALALRDAVARGNFPGPRVIAAGVVGAHGGHADVHGYRPEILTLFAPPGMCSGADDCSRAVRQAVQRGADVIKIASTGGVMTNTAAGVGQQMFDEELAAIVRTAHNLGRRVVCHAHGTDGINAALRAGVDGIEHGTYLDDESLRLMKARGVYLVPTLLAGDTVRRQALTAPWMPPNVKKKALEVGPNMISALRRAREAGVKVAFGTDSGVSEHGINAREFALMVQAGYSPLDAIRSATIWGAAHNRMSEQIGAIAPGKAADLIAVKGDPLRDVTELERVSFVMSAGQVAKQLP</sequence>
<dbReference type="PANTHER" id="PTHR43135:SF3">
    <property type="entry name" value="ALPHA-D-RIBOSE 1-METHYLPHOSPHONATE 5-TRIPHOSPHATE DIPHOSPHATASE"/>
    <property type="match status" value="1"/>
</dbReference>
<dbReference type="InterPro" id="IPR011059">
    <property type="entry name" value="Metal-dep_hydrolase_composite"/>
</dbReference>
<evidence type="ECO:0000313" key="4">
    <source>
        <dbReference type="Proteomes" id="UP000445000"/>
    </source>
</evidence>
<dbReference type="InterPro" id="IPR051781">
    <property type="entry name" value="Metallo-dep_Hydrolase"/>
</dbReference>
<gene>
    <name evidence="3" type="ORF">GCM10011487_66560</name>
</gene>
<keyword evidence="4" id="KW-1185">Reference proteome</keyword>
<accession>A0A829YQB9</accession>
<dbReference type="AlphaFoldDB" id="A0A829YQB9"/>
<dbReference type="SUPFAM" id="SSF51338">
    <property type="entry name" value="Composite domain of metallo-dependent hydrolases"/>
    <property type="match status" value="1"/>
</dbReference>
<dbReference type="PANTHER" id="PTHR43135">
    <property type="entry name" value="ALPHA-D-RIBOSE 1-METHYLPHOSPHONATE 5-TRIPHOSPHATE DIPHOSPHATASE"/>
    <property type="match status" value="1"/>
</dbReference>
<dbReference type="Proteomes" id="UP000445000">
    <property type="component" value="Unassembled WGS sequence"/>
</dbReference>